<dbReference type="InterPro" id="IPR035903">
    <property type="entry name" value="HesB-like_dom_sf"/>
</dbReference>
<dbReference type="SUPFAM" id="SSF89360">
    <property type="entry name" value="HesB-like domain"/>
    <property type="match status" value="1"/>
</dbReference>
<accession>A0A6C0J6Z4</accession>
<dbReference type="AlphaFoldDB" id="A0A6C0J6Z4"/>
<dbReference type="Pfam" id="PF01521">
    <property type="entry name" value="Fe-S_biosyn"/>
    <property type="match status" value="1"/>
</dbReference>
<dbReference type="InterPro" id="IPR000361">
    <property type="entry name" value="ATAP_core_dom"/>
</dbReference>
<name>A0A6C0J6Z4_9ZZZZ</name>
<dbReference type="PANTHER" id="PTHR43011:SF1">
    <property type="entry name" value="IRON-SULFUR CLUSTER ASSEMBLY 2 HOMOLOG, MITOCHONDRIAL"/>
    <property type="match status" value="1"/>
</dbReference>
<dbReference type="Gene3D" id="2.60.300.12">
    <property type="entry name" value="HesB-like domain"/>
    <property type="match status" value="1"/>
</dbReference>
<sequence>MIQRFFSSVSKFPVHVTNNAWKKIGNILYEQNAYCFHLNVKSGGCSGFSYEMKLLQSNKDIQSNNLLEDGNAKLYIDPGAEMLLGTTIDYIEENFKEGVFENRFTFTPDKDFAIGCGCGVSFNPKN</sequence>
<dbReference type="NCBIfam" id="TIGR00049">
    <property type="entry name" value="iron-sulfur cluster assembly accessory protein"/>
    <property type="match status" value="1"/>
</dbReference>
<dbReference type="GO" id="GO:0005506">
    <property type="term" value="F:iron ion binding"/>
    <property type="evidence" value="ECO:0007669"/>
    <property type="project" value="TreeGrafter"/>
</dbReference>
<dbReference type="InterPro" id="IPR016092">
    <property type="entry name" value="ATAP"/>
</dbReference>
<evidence type="ECO:0000259" key="1">
    <source>
        <dbReference type="Pfam" id="PF01521"/>
    </source>
</evidence>
<reference evidence="2" key="1">
    <citation type="journal article" date="2020" name="Nature">
        <title>Giant virus diversity and host interactions through global metagenomics.</title>
        <authorList>
            <person name="Schulz F."/>
            <person name="Roux S."/>
            <person name="Paez-Espino D."/>
            <person name="Jungbluth S."/>
            <person name="Walsh D.A."/>
            <person name="Denef V.J."/>
            <person name="McMahon K.D."/>
            <person name="Konstantinidis K.T."/>
            <person name="Eloe-Fadrosh E.A."/>
            <person name="Kyrpides N.C."/>
            <person name="Woyke T."/>
        </authorList>
    </citation>
    <scope>NUCLEOTIDE SEQUENCE</scope>
    <source>
        <strain evidence="2">GVMAG-M-3300025860-25</strain>
    </source>
</reference>
<dbReference type="PANTHER" id="PTHR43011">
    <property type="entry name" value="IRON-SULFUR CLUSTER ASSEMBLY 2 HOMOLOG, MITOCHONDRIAL"/>
    <property type="match status" value="1"/>
</dbReference>
<proteinExistence type="predicted"/>
<evidence type="ECO:0000313" key="2">
    <source>
        <dbReference type="EMBL" id="QHU01429.1"/>
    </source>
</evidence>
<dbReference type="GO" id="GO:0051539">
    <property type="term" value="F:4 iron, 4 sulfur cluster binding"/>
    <property type="evidence" value="ECO:0007669"/>
    <property type="project" value="TreeGrafter"/>
</dbReference>
<dbReference type="GO" id="GO:0051537">
    <property type="term" value="F:2 iron, 2 sulfur cluster binding"/>
    <property type="evidence" value="ECO:0007669"/>
    <property type="project" value="TreeGrafter"/>
</dbReference>
<protein>
    <recommendedName>
        <fullName evidence="1">Core domain-containing protein</fullName>
    </recommendedName>
</protein>
<dbReference type="GO" id="GO:0016226">
    <property type="term" value="P:iron-sulfur cluster assembly"/>
    <property type="evidence" value="ECO:0007669"/>
    <property type="project" value="InterPro"/>
</dbReference>
<dbReference type="EMBL" id="MN740341">
    <property type="protein sequence ID" value="QHU01429.1"/>
    <property type="molecule type" value="Genomic_DNA"/>
</dbReference>
<feature type="domain" description="Core" evidence="1">
    <location>
        <begin position="14"/>
        <end position="96"/>
    </location>
</feature>
<organism evidence="2">
    <name type="scientific">viral metagenome</name>
    <dbReference type="NCBI Taxonomy" id="1070528"/>
    <lineage>
        <taxon>unclassified sequences</taxon>
        <taxon>metagenomes</taxon>
        <taxon>organismal metagenomes</taxon>
    </lineage>
</organism>